<accession>A0A8S8ZM17</accession>
<comment type="caution">
    <text evidence="2">The sequence shown here is derived from an EMBL/GenBank/DDBJ whole genome shotgun (WGS) entry which is preliminary data.</text>
</comment>
<feature type="region of interest" description="Disordered" evidence="1">
    <location>
        <begin position="682"/>
        <end position="810"/>
    </location>
</feature>
<feature type="compositionally biased region" description="Acidic residues" evidence="1">
    <location>
        <begin position="113"/>
        <end position="123"/>
    </location>
</feature>
<dbReference type="Proteomes" id="UP000433876">
    <property type="component" value="Unassembled WGS sequence"/>
</dbReference>
<dbReference type="Gene3D" id="3.40.50.1460">
    <property type="match status" value="1"/>
</dbReference>
<gene>
    <name evidence="2" type="ORF">SMACR_09556</name>
</gene>
<feature type="compositionally biased region" description="Polar residues" evidence="1">
    <location>
        <begin position="72"/>
        <end position="81"/>
    </location>
</feature>
<evidence type="ECO:0000313" key="3">
    <source>
        <dbReference type="Proteomes" id="UP000433876"/>
    </source>
</evidence>
<protein>
    <recommendedName>
        <fullName evidence="4">Caspase domain-containing protein</fullName>
    </recommendedName>
</protein>
<dbReference type="EMBL" id="NMPR01000086">
    <property type="protein sequence ID" value="KAA8631083.1"/>
    <property type="molecule type" value="Genomic_DNA"/>
</dbReference>
<feature type="compositionally biased region" description="Basic and acidic residues" evidence="1">
    <location>
        <begin position="39"/>
        <end position="69"/>
    </location>
</feature>
<feature type="region of interest" description="Disordered" evidence="1">
    <location>
        <begin position="172"/>
        <end position="193"/>
    </location>
</feature>
<feature type="region of interest" description="Disordered" evidence="1">
    <location>
        <begin position="214"/>
        <end position="287"/>
    </location>
</feature>
<feature type="region of interest" description="Disordered" evidence="1">
    <location>
        <begin position="1"/>
        <end position="156"/>
    </location>
</feature>
<feature type="region of interest" description="Disordered" evidence="1">
    <location>
        <begin position="620"/>
        <end position="664"/>
    </location>
</feature>
<proteinExistence type="predicted"/>
<feature type="compositionally biased region" description="Basic residues" evidence="1">
    <location>
        <begin position="128"/>
        <end position="137"/>
    </location>
</feature>
<dbReference type="OMA" id="SSHEHPT"/>
<evidence type="ECO:0008006" key="4">
    <source>
        <dbReference type="Google" id="ProtNLM"/>
    </source>
</evidence>
<feature type="compositionally biased region" description="Basic and acidic residues" evidence="1">
    <location>
        <begin position="707"/>
        <end position="774"/>
    </location>
</feature>
<evidence type="ECO:0000313" key="2">
    <source>
        <dbReference type="EMBL" id="KAA8631083.1"/>
    </source>
</evidence>
<feature type="compositionally biased region" description="Low complexity" evidence="1">
    <location>
        <begin position="236"/>
        <end position="247"/>
    </location>
</feature>
<dbReference type="VEuPathDB" id="FungiDB:SMAC_09556"/>
<feature type="compositionally biased region" description="Basic and acidic residues" evidence="1">
    <location>
        <begin position="785"/>
        <end position="810"/>
    </location>
</feature>
<reference evidence="2 3" key="1">
    <citation type="submission" date="2017-07" db="EMBL/GenBank/DDBJ databases">
        <title>Genome sequence of the Sordaria macrospora wild type strain R19027.</title>
        <authorList>
            <person name="Nowrousian M."/>
            <person name="Teichert I."/>
            <person name="Kueck U."/>
        </authorList>
    </citation>
    <scope>NUCLEOTIDE SEQUENCE [LARGE SCALE GENOMIC DNA]</scope>
    <source>
        <strain evidence="2 3">R19027</strain>
        <tissue evidence="2">Mycelium</tissue>
    </source>
</reference>
<dbReference type="AlphaFoldDB" id="A0A8S8ZM17"/>
<name>A0A8S8ZM17_SORMA</name>
<evidence type="ECO:0000256" key="1">
    <source>
        <dbReference type="SAM" id="MobiDB-lite"/>
    </source>
</evidence>
<organism evidence="2 3">
    <name type="scientific">Sordaria macrospora</name>
    <dbReference type="NCBI Taxonomy" id="5147"/>
    <lineage>
        <taxon>Eukaryota</taxon>
        <taxon>Fungi</taxon>
        <taxon>Dikarya</taxon>
        <taxon>Ascomycota</taxon>
        <taxon>Pezizomycotina</taxon>
        <taxon>Sordariomycetes</taxon>
        <taxon>Sordariomycetidae</taxon>
        <taxon>Sordariales</taxon>
        <taxon>Sordariaceae</taxon>
        <taxon>Sordaria</taxon>
    </lineage>
</organism>
<feature type="compositionally biased region" description="Basic and acidic residues" evidence="1">
    <location>
        <begin position="10"/>
        <end position="26"/>
    </location>
</feature>
<feature type="compositionally biased region" description="Low complexity" evidence="1">
    <location>
        <begin position="642"/>
        <end position="651"/>
    </location>
</feature>
<sequence>MRRAEHRPRRLDDTHRLKTYHSDRDFPLGPATAPLGSPRETRSHVGRVERDRERERERERNRERPKPRLFESASTISSHYPSSRCRQDSFEHVHRHGRTRSLSVPRSFSPPPSDDETSAQDSDDQTRRLKARQTPKPKTRDREHYPSGHRPSLQYYKNDQASWSSPRLAVWPNASSRAPSKSPEPVEPVRRKRMDRELRRAVFDRDSSFHQLNDERDSLYSTPSEPNLRARHNIGVDDGLVGSGLVSPRKPSGLARSMSGTGTYDHDGRQGGLSLRKPGTSSRAPSVAPSYYHPALESDQYTEVHVLILTWAFHDLKVTDSDSHPYLFGPGSEFVSLEEETRRLRDTFESYGYFVDDWDIPMRDPLKTMLTKLKQFGKYARDDRLLIVYYHGHGSLDERSELVFSSHEHPTDPQWAQTAAAELYAAILSQDACPHHGKPTTPYHELMKKYERYRPISKVKWSDIRSAILGINSDLLLILDCCAAGGANLDMEHSDATDTYHTEGPSGKIYTKHLLAACGFESSTSDDMTSAMCDVLDEWPGPDGGGLESSGMLVSTHGGGPGGHGGYAGKWLTTRKLHQIVESKLQRDAAMTAVGLRSASQPIFKQLLPVDLPERYITLPNLQGKQQSSSRNQSRGRHQSSHHSSQTASTTDGGDTIVGGSAMNPGVEYGIDDAIPGSATQVGLGTARARSRSRFSARDLSQGRLSTRAERDRESGLRERDGSVRDSGRDREGSISTIRERDRDRERERDSHRDRDNERERDSHRDRDNEREEREEGWDVVSMREGLRERIGNVRESGRDRDRERDSWDR</sequence>